<dbReference type="EMBL" id="JACWEZ010000002">
    <property type="protein sequence ID" value="MBD1222066.1"/>
    <property type="molecule type" value="Genomic_DNA"/>
</dbReference>
<dbReference type="Proteomes" id="UP000621631">
    <property type="component" value="Unassembled WGS sequence"/>
</dbReference>
<keyword evidence="2" id="KW-1185">Reference proteome</keyword>
<evidence type="ECO:0000313" key="2">
    <source>
        <dbReference type="Proteomes" id="UP000621631"/>
    </source>
</evidence>
<reference evidence="1 2" key="1">
    <citation type="submission" date="2020-09" db="EMBL/GenBank/DDBJ databases">
        <title>Draft Genome Sequences of Oil-Oxidizing Bacteria Halomonas titanicae, Marinobacter lutaoensis, and Virgibacillus halodenitrificans Isolated from Highly Saline Environments.</title>
        <authorList>
            <person name="Grouzdev D.S."/>
            <person name="Sokolova D.S."/>
            <person name="Semenova E.M."/>
            <person name="Borzenkov I.A."/>
            <person name="Bidzhieva S.K."/>
            <person name="Poltaraus A.B."/>
            <person name="Nazina T.N."/>
        </authorList>
    </citation>
    <scope>NUCLEOTIDE SEQUENCE [LARGE SCALE GENOMIC DNA]</scope>
    <source>
        <strain evidence="1 2">VKM B-3472D</strain>
    </source>
</reference>
<sequence length="86" mass="9840">MSRLNEISNHTGTEICLFEPKKDDKHLEGDYYVGIIVPDSLTELPSGMEYIEVKDEFVVTRGSIMEIGELHSKLGEWAKEQGYYTK</sequence>
<name>A0ABR7VLB2_VIRHA</name>
<evidence type="ECO:0008006" key="3">
    <source>
        <dbReference type="Google" id="ProtNLM"/>
    </source>
</evidence>
<protein>
    <recommendedName>
        <fullName evidence="3">DUF3006 family protein</fullName>
    </recommendedName>
</protein>
<evidence type="ECO:0000313" key="1">
    <source>
        <dbReference type="EMBL" id="MBD1222066.1"/>
    </source>
</evidence>
<proteinExistence type="predicted"/>
<comment type="caution">
    <text evidence="1">The sequence shown here is derived from an EMBL/GenBank/DDBJ whole genome shotgun (WGS) entry which is preliminary data.</text>
</comment>
<dbReference type="RefSeq" id="WP_139342781.1">
    <property type="nucleotide sequence ID" value="NZ_CP090006.1"/>
</dbReference>
<organism evidence="1 2">
    <name type="scientific">Virgibacillus halodenitrificans</name>
    <name type="common">Bacillus halodenitrificans</name>
    <dbReference type="NCBI Taxonomy" id="1482"/>
    <lineage>
        <taxon>Bacteria</taxon>
        <taxon>Bacillati</taxon>
        <taxon>Bacillota</taxon>
        <taxon>Bacilli</taxon>
        <taxon>Bacillales</taxon>
        <taxon>Bacillaceae</taxon>
        <taxon>Virgibacillus</taxon>
    </lineage>
</organism>
<gene>
    <name evidence="1" type="ORF">IC602_05550</name>
</gene>
<accession>A0ABR7VLB2</accession>